<sequence length="83" mass="8861">MKLSTLTSFIVTTYICFNSVAQASAPQPVFTPAQEARIGEIAAEYLVSHPEVLVAVSQGSSQKTESMVTPVFATPILTTSWLA</sequence>
<evidence type="ECO:0000256" key="1">
    <source>
        <dbReference type="SAM" id="SignalP"/>
    </source>
</evidence>
<protein>
    <submittedName>
        <fullName evidence="3">Glycerol dehydrogenase</fullName>
        <ecNumber evidence="3">1.1.1.6</ecNumber>
    </submittedName>
</protein>
<keyword evidence="3" id="KW-0560">Oxidoreductase</keyword>
<reference evidence="3" key="1">
    <citation type="submission" date="2019-12" db="EMBL/GenBank/DDBJ databases">
        <title>Compelete sequence of Tn6502.</title>
        <authorList>
            <person name="Zhou D."/>
        </authorList>
    </citation>
    <scope>NUCLEOTIDE SEQUENCE</scope>
    <source>
        <strain evidence="3">G426</strain>
        <plasmid evidence="3">pG426-FII</plasmid>
    </source>
</reference>
<feature type="domain" description="Copper resistance protein ScsC N-terminal" evidence="2">
    <location>
        <begin position="34"/>
        <end position="57"/>
    </location>
</feature>
<accession>A0A6H0A3F4</accession>
<dbReference type="EMBL" id="MN842294">
    <property type="protein sequence ID" value="QIS34405.1"/>
    <property type="molecule type" value="Genomic_DNA"/>
</dbReference>
<dbReference type="EC" id="1.1.1.6" evidence="3"/>
<feature type="signal peptide" evidence="1">
    <location>
        <begin position="1"/>
        <end position="23"/>
    </location>
</feature>
<dbReference type="GO" id="GO:0008888">
    <property type="term" value="F:glycerol dehydrogenase (NAD+) activity"/>
    <property type="evidence" value="ECO:0007669"/>
    <property type="project" value="UniProtKB-EC"/>
</dbReference>
<feature type="chain" id="PRO_5026196724" evidence="1">
    <location>
        <begin position="24"/>
        <end position="83"/>
    </location>
</feature>
<name>A0A6H0A3F4_9ENTR</name>
<organism evidence="3">
    <name type="scientific">Leclercia adecarboxylata</name>
    <dbReference type="NCBI Taxonomy" id="83655"/>
    <lineage>
        <taxon>Bacteria</taxon>
        <taxon>Pseudomonadati</taxon>
        <taxon>Pseudomonadota</taxon>
        <taxon>Gammaproteobacteria</taxon>
        <taxon>Enterobacterales</taxon>
        <taxon>Enterobacteriaceae</taxon>
        <taxon>Leclercia</taxon>
    </lineage>
</organism>
<evidence type="ECO:0000313" key="3">
    <source>
        <dbReference type="EMBL" id="QIS34405.1"/>
    </source>
</evidence>
<dbReference type="AlphaFoldDB" id="A0A6H0A3F4"/>
<dbReference type="RefSeq" id="WP_181726268.1">
    <property type="nucleotide sequence ID" value="NZ_MN842294.1"/>
</dbReference>
<geneLocation type="plasmid" evidence="3">
    <name>pG426-FII</name>
</geneLocation>
<keyword evidence="3" id="KW-0614">Plasmid</keyword>
<dbReference type="Pfam" id="PF18312">
    <property type="entry name" value="ScsC_N"/>
    <property type="match status" value="1"/>
</dbReference>
<keyword evidence="1" id="KW-0732">Signal</keyword>
<dbReference type="InterPro" id="IPR041205">
    <property type="entry name" value="ScsC_N"/>
</dbReference>
<evidence type="ECO:0000259" key="2">
    <source>
        <dbReference type="Pfam" id="PF18312"/>
    </source>
</evidence>
<proteinExistence type="predicted"/>